<dbReference type="SMART" id="SM00052">
    <property type="entry name" value="EAL"/>
    <property type="match status" value="1"/>
</dbReference>
<sequence>MLFTTPRLFPFGIAFFDHRNGGSPPMRSFFIKWIQRTKAQELRYLGILGFFLLTVNLLAVASFKVTPKVLLFVLIQAFICFFFAVFIRHLRLRGLEQEEKSKELAYLAYHDTLTGLPNRRLFEDRLNSVLLHAQRHDHLAAVVFLDMDRFKEVNDSLGHACGDRLIRLAAERLLGCLRGSDTVYRQGGDEFIILLESFTKPEDVRVVATRIQSVLEEPFILDGKPVAITASMGIALYPLDGTRPEHLLQRADEAMYEAKSQENSRFQFYASDIDVRVKSKAHMENELRAALEQERFELRYQPQYEIAGRKLIGMEVSLHWEKGSSQLRTVMDWRKAAEELGFMVPIGHWAIRTACKQMRTWQDAGHEPLRMTIAITASQFKSDYFTGEIADILQETGIDPGQIELDLTESITSSNVQEASKKLIMLKKLGVRITMDDLCTGLFARSGLEGMPFDSVKLDSTLIRDLVDDDENQLLAAAIVRMANRLGLNLIAKGVETEEQFEYLKFLQCTEVQGELFSQPLVPDQFMTLIVEK</sequence>
<dbReference type="Proteomes" id="UP000618579">
    <property type="component" value="Unassembled WGS sequence"/>
</dbReference>
<dbReference type="InterPro" id="IPR029787">
    <property type="entry name" value="Nucleotide_cyclase"/>
</dbReference>
<dbReference type="InterPro" id="IPR035919">
    <property type="entry name" value="EAL_sf"/>
</dbReference>
<dbReference type="InterPro" id="IPR001633">
    <property type="entry name" value="EAL_dom"/>
</dbReference>
<name>A0ABX1ZR48_9BACL</name>
<accession>A0ABX1ZR48</accession>
<evidence type="ECO:0000313" key="5">
    <source>
        <dbReference type="Proteomes" id="UP000618579"/>
    </source>
</evidence>
<keyword evidence="5" id="KW-1185">Reference proteome</keyword>
<feature type="transmembrane region" description="Helical" evidence="1">
    <location>
        <begin position="42"/>
        <end position="63"/>
    </location>
</feature>
<keyword evidence="1" id="KW-1133">Transmembrane helix</keyword>
<feature type="domain" description="GGDEF" evidence="3">
    <location>
        <begin position="138"/>
        <end position="271"/>
    </location>
</feature>
<dbReference type="PROSITE" id="PS50887">
    <property type="entry name" value="GGDEF"/>
    <property type="match status" value="1"/>
</dbReference>
<dbReference type="PANTHER" id="PTHR44757:SF2">
    <property type="entry name" value="BIOFILM ARCHITECTURE MAINTENANCE PROTEIN MBAA"/>
    <property type="match status" value="1"/>
</dbReference>
<feature type="transmembrane region" description="Helical" evidence="1">
    <location>
        <begin position="69"/>
        <end position="87"/>
    </location>
</feature>
<dbReference type="SUPFAM" id="SSF55073">
    <property type="entry name" value="Nucleotide cyclase"/>
    <property type="match status" value="1"/>
</dbReference>
<dbReference type="CDD" id="cd01949">
    <property type="entry name" value="GGDEF"/>
    <property type="match status" value="1"/>
</dbReference>
<keyword evidence="1" id="KW-0812">Transmembrane</keyword>
<evidence type="ECO:0000313" key="4">
    <source>
        <dbReference type="EMBL" id="NOV02537.1"/>
    </source>
</evidence>
<proteinExistence type="predicted"/>
<dbReference type="PANTHER" id="PTHR44757">
    <property type="entry name" value="DIGUANYLATE CYCLASE DGCP"/>
    <property type="match status" value="1"/>
</dbReference>
<dbReference type="Gene3D" id="3.30.70.270">
    <property type="match status" value="1"/>
</dbReference>
<dbReference type="InterPro" id="IPR043128">
    <property type="entry name" value="Rev_trsase/Diguanyl_cyclase"/>
</dbReference>
<dbReference type="NCBIfam" id="TIGR00254">
    <property type="entry name" value="GGDEF"/>
    <property type="match status" value="1"/>
</dbReference>
<dbReference type="InterPro" id="IPR052155">
    <property type="entry name" value="Biofilm_reg_signaling"/>
</dbReference>
<evidence type="ECO:0000256" key="1">
    <source>
        <dbReference type="SAM" id="Phobius"/>
    </source>
</evidence>
<feature type="domain" description="EAL" evidence="2">
    <location>
        <begin position="280"/>
        <end position="533"/>
    </location>
</feature>
<dbReference type="CDD" id="cd01948">
    <property type="entry name" value="EAL"/>
    <property type="match status" value="1"/>
</dbReference>
<dbReference type="Pfam" id="PF00563">
    <property type="entry name" value="EAL"/>
    <property type="match status" value="1"/>
</dbReference>
<dbReference type="InterPro" id="IPR000160">
    <property type="entry name" value="GGDEF_dom"/>
</dbReference>
<dbReference type="Pfam" id="PF00990">
    <property type="entry name" value="GGDEF"/>
    <property type="match status" value="1"/>
</dbReference>
<comment type="caution">
    <text evidence="4">The sequence shown here is derived from an EMBL/GenBank/DDBJ whole genome shotgun (WGS) entry which is preliminary data.</text>
</comment>
<evidence type="ECO:0000259" key="3">
    <source>
        <dbReference type="PROSITE" id="PS50887"/>
    </source>
</evidence>
<dbReference type="PROSITE" id="PS50883">
    <property type="entry name" value="EAL"/>
    <property type="match status" value="1"/>
</dbReference>
<dbReference type="SMART" id="SM00267">
    <property type="entry name" value="GGDEF"/>
    <property type="match status" value="1"/>
</dbReference>
<evidence type="ECO:0000259" key="2">
    <source>
        <dbReference type="PROSITE" id="PS50883"/>
    </source>
</evidence>
<protein>
    <submittedName>
        <fullName evidence="4">EAL domain-containing protein</fullName>
    </submittedName>
</protein>
<dbReference type="SUPFAM" id="SSF141868">
    <property type="entry name" value="EAL domain-like"/>
    <property type="match status" value="1"/>
</dbReference>
<gene>
    <name evidence="4" type="ORF">GC097_21275</name>
</gene>
<organism evidence="4 5">
    <name type="scientific">Paenibacillus planticolens</name>
    <dbReference type="NCBI Taxonomy" id="2654976"/>
    <lineage>
        <taxon>Bacteria</taxon>
        <taxon>Bacillati</taxon>
        <taxon>Bacillota</taxon>
        <taxon>Bacilli</taxon>
        <taxon>Bacillales</taxon>
        <taxon>Paenibacillaceae</taxon>
        <taxon>Paenibacillus</taxon>
    </lineage>
</organism>
<dbReference type="EMBL" id="WHNZ01000045">
    <property type="protein sequence ID" value="NOV02537.1"/>
    <property type="molecule type" value="Genomic_DNA"/>
</dbReference>
<keyword evidence="1" id="KW-0472">Membrane</keyword>
<reference evidence="4 5" key="1">
    <citation type="submission" date="2019-10" db="EMBL/GenBank/DDBJ databases">
        <title>Description of Paenibacillus pedi sp. nov.</title>
        <authorList>
            <person name="Carlier A."/>
            <person name="Qi S."/>
        </authorList>
    </citation>
    <scope>NUCLEOTIDE SEQUENCE [LARGE SCALE GENOMIC DNA]</scope>
    <source>
        <strain evidence="4 5">LMG 31457</strain>
    </source>
</reference>
<dbReference type="Gene3D" id="3.20.20.450">
    <property type="entry name" value="EAL domain"/>
    <property type="match status" value="1"/>
</dbReference>